<dbReference type="Gene3D" id="1.10.10.1710">
    <property type="entry name" value="Deoxyribodipyrimidine photolyase-related"/>
    <property type="match status" value="1"/>
</dbReference>
<proteinExistence type="predicted"/>
<dbReference type="InterPro" id="IPR007357">
    <property type="entry name" value="PhrB-like"/>
</dbReference>
<keyword evidence="1" id="KW-0456">Lyase</keyword>
<keyword evidence="2" id="KW-1185">Reference proteome</keyword>
<dbReference type="GO" id="GO:0016829">
    <property type="term" value="F:lyase activity"/>
    <property type="evidence" value="ECO:0007669"/>
    <property type="project" value="UniProtKB-KW"/>
</dbReference>
<dbReference type="KEGG" id="rca:Rcas_4251"/>
<protein>
    <submittedName>
        <fullName evidence="1">Deoxyribodipyrimidine photolyase-related protein</fullName>
    </submittedName>
</protein>
<dbReference type="HOGENOM" id="CLU_031632_1_0_0"/>
<name>A7NRT2_ROSCS</name>
<dbReference type="Gene3D" id="3.40.50.620">
    <property type="entry name" value="HUPs"/>
    <property type="match status" value="1"/>
</dbReference>
<dbReference type="EMBL" id="CP000804">
    <property type="protein sequence ID" value="ABU60278.1"/>
    <property type="molecule type" value="Genomic_DNA"/>
</dbReference>
<dbReference type="PANTHER" id="PTHR38657">
    <property type="entry name" value="SLR1343 PROTEIN"/>
    <property type="match status" value="1"/>
</dbReference>
<dbReference type="Proteomes" id="UP000000263">
    <property type="component" value="Chromosome"/>
</dbReference>
<accession>A7NRT2</accession>
<reference evidence="1 2" key="1">
    <citation type="submission" date="2007-08" db="EMBL/GenBank/DDBJ databases">
        <title>Complete sequence of Roseiflexus castenholzii DSM 13941.</title>
        <authorList>
            <consortium name="US DOE Joint Genome Institute"/>
            <person name="Copeland A."/>
            <person name="Lucas S."/>
            <person name="Lapidus A."/>
            <person name="Barry K."/>
            <person name="Glavina del Rio T."/>
            <person name="Dalin E."/>
            <person name="Tice H."/>
            <person name="Pitluck S."/>
            <person name="Thompson L.S."/>
            <person name="Brettin T."/>
            <person name="Bruce D."/>
            <person name="Detter J.C."/>
            <person name="Han C."/>
            <person name="Tapia R."/>
            <person name="Schmutz J."/>
            <person name="Larimer F."/>
            <person name="Land M."/>
            <person name="Hauser L."/>
            <person name="Kyrpides N."/>
            <person name="Mikhailova N."/>
            <person name="Bryant D.A."/>
            <person name="Hanada S."/>
            <person name="Tsukatani Y."/>
            <person name="Richardson P."/>
        </authorList>
    </citation>
    <scope>NUCLEOTIDE SEQUENCE [LARGE SCALE GENOMIC DNA]</scope>
    <source>
        <strain evidence="2">DSM 13941 / HLO8</strain>
    </source>
</reference>
<dbReference type="RefSeq" id="WP_012122699.1">
    <property type="nucleotide sequence ID" value="NC_009767.1"/>
</dbReference>
<evidence type="ECO:0000313" key="2">
    <source>
        <dbReference type="Proteomes" id="UP000000263"/>
    </source>
</evidence>
<evidence type="ECO:0000313" key="1">
    <source>
        <dbReference type="EMBL" id="ABU60278.1"/>
    </source>
</evidence>
<dbReference type="InterPro" id="IPR014729">
    <property type="entry name" value="Rossmann-like_a/b/a_fold"/>
</dbReference>
<dbReference type="Pfam" id="PF04244">
    <property type="entry name" value="DPRP"/>
    <property type="match status" value="1"/>
</dbReference>
<dbReference type="PANTHER" id="PTHR38657:SF1">
    <property type="entry name" value="SLR1343 PROTEIN"/>
    <property type="match status" value="1"/>
</dbReference>
<dbReference type="AlphaFoldDB" id="A7NRT2"/>
<gene>
    <name evidence="1" type="ordered locus">Rcas_4251</name>
</gene>
<dbReference type="InterPro" id="IPR052551">
    <property type="entry name" value="UV-DNA_repair_photolyase"/>
</dbReference>
<dbReference type="InterPro" id="IPR036134">
    <property type="entry name" value="Crypto/Photolyase_FAD-like_sf"/>
</dbReference>
<dbReference type="STRING" id="383372.Rcas_4251"/>
<dbReference type="Gene3D" id="1.10.579.10">
    <property type="entry name" value="DNA Cyclobutane Dipyrimidine Photolyase, subunit A, domain 3"/>
    <property type="match status" value="1"/>
</dbReference>
<dbReference type="OrthoDB" id="5288100at2"/>
<dbReference type="SUPFAM" id="SSF48173">
    <property type="entry name" value="Cryptochrome/photolyase FAD-binding domain"/>
    <property type="match status" value="1"/>
</dbReference>
<sequence>MNDTPVTVWILGDQLLRAHPAIEAVEAQAGRRNMRIVLVESDARIAQMPYQRKKIVLILSAMRHYAASLRERGYLVDEVRAPSFVAGLQRHIAQHRSQRLVTMAAAEYETRRFQQDYLSQALGISVEVLPNTQFLTGRRNPFPDVEPSQRVIMERFYRAMRRHFDVLLEPDGSPTGGAWNFDRLNRRPLPRSVAPPPPLTFEPDAITRRVIAEVEARSGGVGTATGFALAVTHAQAEAALADFVAHRLAAFGPYEDAMSAAHDVLFHSMLSPYLNIGLLEPLQIVRTVEEAYRAGAAPIQSVEGFARQIIGWREYIYWQYWRLMPGLRDANAWNATRPLPRFFWSGDTDMRCLRHVIERAIATGYTHHIERLMIVCNFCLLAGIRPSEVNDWFLAHYVDAYDWVMQPNVIGMGLNADGGLTATKPYIASAAYIRKMSDYCDGCRYDPKRRIGPDACPFNTLYWNFLIRHEATLRANPRMGPAVLGLARFDASEREAVTRQAEMVLGEN</sequence>
<organism evidence="1 2">
    <name type="scientific">Roseiflexus castenholzii (strain DSM 13941 / HLO8)</name>
    <dbReference type="NCBI Taxonomy" id="383372"/>
    <lineage>
        <taxon>Bacteria</taxon>
        <taxon>Bacillati</taxon>
        <taxon>Chloroflexota</taxon>
        <taxon>Chloroflexia</taxon>
        <taxon>Chloroflexales</taxon>
        <taxon>Roseiflexineae</taxon>
        <taxon>Roseiflexaceae</taxon>
        <taxon>Roseiflexus</taxon>
    </lineage>
</organism>
<dbReference type="eggNOG" id="COG3046">
    <property type="taxonomic scope" value="Bacteria"/>
</dbReference>
<dbReference type="Gene3D" id="1.25.40.80">
    <property type="match status" value="1"/>
</dbReference>